<evidence type="ECO:0000256" key="6">
    <source>
        <dbReference type="ARBA" id="ARBA00022989"/>
    </source>
</evidence>
<evidence type="ECO:0000259" key="10">
    <source>
        <dbReference type="Pfam" id="PF04290"/>
    </source>
</evidence>
<feature type="transmembrane region" description="Helical" evidence="9">
    <location>
        <begin position="29"/>
        <end position="49"/>
    </location>
</feature>
<feature type="domain" description="Tripartite ATP-independent periplasmic transporters DctQ component" evidence="10">
    <location>
        <begin position="37"/>
        <end position="170"/>
    </location>
</feature>
<protein>
    <recommendedName>
        <fullName evidence="9">TRAP transporter small permease protein</fullName>
    </recommendedName>
</protein>
<evidence type="ECO:0000256" key="2">
    <source>
        <dbReference type="ARBA" id="ARBA00022448"/>
    </source>
</evidence>
<evidence type="ECO:0000256" key="3">
    <source>
        <dbReference type="ARBA" id="ARBA00022475"/>
    </source>
</evidence>
<evidence type="ECO:0000256" key="1">
    <source>
        <dbReference type="ARBA" id="ARBA00004429"/>
    </source>
</evidence>
<dbReference type="GO" id="GO:0005886">
    <property type="term" value="C:plasma membrane"/>
    <property type="evidence" value="ECO:0007669"/>
    <property type="project" value="UniProtKB-SubCell"/>
</dbReference>
<organism evidence="11">
    <name type="scientific">uncultured Thiotrichaceae bacterium</name>
    <dbReference type="NCBI Taxonomy" id="298394"/>
    <lineage>
        <taxon>Bacteria</taxon>
        <taxon>Pseudomonadati</taxon>
        <taxon>Pseudomonadota</taxon>
        <taxon>Gammaproteobacteria</taxon>
        <taxon>Thiotrichales</taxon>
        <taxon>Thiotrichaceae</taxon>
        <taxon>environmental samples</taxon>
    </lineage>
</organism>
<dbReference type="PANTHER" id="PTHR35011">
    <property type="entry name" value="2,3-DIKETO-L-GULONATE TRAP TRANSPORTER SMALL PERMEASE PROTEIN YIAM"/>
    <property type="match status" value="1"/>
</dbReference>
<comment type="subcellular location">
    <subcellularLocation>
        <location evidence="1 9">Cell inner membrane</location>
        <topology evidence="1 9">Multi-pass membrane protein</topology>
    </subcellularLocation>
</comment>
<dbReference type="InterPro" id="IPR007387">
    <property type="entry name" value="TRAP_DctQ"/>
</dbReference>
<keyword evidence="5 9" id="KW-0812">Transmembrane</keyword>
<dbReference type="AlphaFoldDB" id="A0A6S6UIG3"/>
<keyword evidence="2 9" id="KW-0813">Transport</keyword>
<evidence type="ECO:0000256" key="5">
    <source>
        <dbReference type="ARBA" id="ARBA00022692"/>
    </source>
</evidence>
<feature type="transmembrane region" description="Helical" evidence="9">
    <location>
        <begin position="61"/>
        <end position="79"/>
    </location>
</feature>
<dbReference type="PANTHER" id="PTHR35011:SF4">
    <property type="entry name" value="SLL1102 PROTEIN"/>
    <property type="match status" value="1"/>
</dbReference>
<dbReference type="GO" id="GO:0022857">
    <property type="term" value="F:transmembrane transporter activity"/>
    <property type="evidence" value="ECO:0007669"/>
    <property type="project" value="UniProtKB-UniRule"/>
</dbReference>
<accession>A0A6S6UIG3</accession>
<reference evidence="11" key="1">
    <citation type="submission" date="2020-01" db="EMBL/GenBank/DDBJ databases">
        <authorList>
            <person name="Meier V. D."/>
            <person name="Meier V D."/>
        </authorList>
    </citation>
    <scope>NUCLEOTIDE SEQUENCE</scope>
    <source>
        <strain evidence="11">HLG_WM_MAG_08</strain>
    </source>
</reference>
<keyword evidence="4 9" id="KW-0997">Cell inner membrane</keyword>
<keyword evidence="6 9" id="KW-1133">Transmembrane helix</keyword>
<keyword evidence="3" id="KW-1003">Cell membrane</keyword>
<comment type="function">
    <text evidence="9">Part of the tripartite ATP-independent periplasmic (TRAP) transport system.</text>
</comment>
<dbReference type="Pfam" id="PF04290">
    <property type="entry name" value="DctQ"/>
    <property type="match status" value="1"/>
</dbReference>
<evidence type="ECO:0000256" key="7">
    <source>
        <dbReference type="ARBA" id="ARBA00023136"/>
    </source>
</evidence>
<evidence type="ECO:0000313" key="11">
    <source>
        <dbReference type="EMBL" id="CAA6827079.1"/>
    </source>
</evidence>
<dbReference type="InterPro" id="IPR055348">
    <property type="entry name" value="DctQ"/>
</dbReference>
<evidence type="ECO:0000256" key="9">
    <source>
        <dbReference type="RuleBase" id="RU369079"/>
    </source>
</evidence>
<feature type="transmembrane region" description="Helical" evidence="9">
    <location>
        <begin position="145"/>
        <end position="167"/>
    </location>
</feature>
<gene>
    <name evidence="11" type="ORF">HELGO_WM27044</name>
</gene>
<dbReference type="EMBL" id="CACVAV010000438">
    <property type="protein sequence ID" value="CAA6827079.1"/>
    <property type="molecule type" value="Genomic_DNA"/>
</dbReference>
<comment type="subunit">
    <text evidence="9">The complex comprises the extracytoplasmic solute receptor protein and the two transmembrane proteins.</text>
</comment>
<evidence type="ECO:0000256" key="8">
    <source>
        <dbReference type="ARBA" id="ARBA00038436"/>
    </source>
</evidence>
<name>A0A6S6UIG3_9GAMM</name>
<evidence type="ECO:0000256" key="4">
    <source>
        <dbReference type="ARBA" id="ARBA00022519"/>
    </source>
</evidence>
<sequence length="207" mass="23457">MGMSADESSPLHIPVVAALNNFVEKTGSLFAWINVALIGVILASVFMRYGMNRAMVTLEELTWYLYAVGIMFGLSYGVVKNSHIRVDILSMHFSRKAIYIVEILGILFLLLPFAWVVFHHSIDWVWQSFTIGESSSSPQGLPHRWIIKLVIPVSFFLLILAALARLIQSWVLLRHDEDAPQPTEESARISMLKHLFSVQVRSDEESK</sequence>
<proteinExistence type="inferred from homology"/>
<keyword evidence="7 9" id="KW-0472">Membrane</keyword>
<comment type="similarity">
    <text evidence="8 9">Belongs to the TRAP transporter small permease family.</text>
</comment>
<feature type="transmembrane region" description="Helical" evidence="9">
    <location>
        <begin position="99"/>
        <end position="118"/>
    </location>
</feature>